<dbReference type="OrthoDB" id="9784466at2"/>
<gene>
    <name evidence="11" type="primary">serB</name>
    <name evidence="11" type="ORF">MBHS_02778</name>
</gene>
<dbReference type="InterPro" id="IPR006385">
    <property type="entry name" value="HAD_hydro_SerB1"/>
</dbReference>
<keyword evidence="12" id="KW-1185">Reference proteome</keyword>
<dbReference type="InterPro" id="IPR050582">
    <property type="entry name" value="HAD-like_SerB"/>
</dbReference>
<evidence type="ECO:0000256" key="9">
    <source>
        <dbReference type="ARBA" id="ARBA00052092"/>
    </source>
</evidence>
<comment type="pathway">
    <text evidence="1">Amino-acid biosynthesis; L-histidine biosynthesis; L-histidine from 5-phospho-alpha-D-ribose 1-diphosphate: step 8/9.</text>
</comment>
<dbReference type="EC" id="3.1.3.15" evidence="3"/>
<name>A0A1H6F9Y5_9GAMM</name>
<evidence type="ECO:0000256" key="2">
    <source>
        <dbReference type="ARBA" id="ARBA00009184"/>
    </source>
</evidence>
<dbReference type="PANTHER" id="PTHR43344">
    <property type="entry name" value="PHOSPHOSERINE PHOSPHATASE"/>
    <property type="match status" value="1"/>
</dbReference>
<dbReference type="SUPFAM" id="SSF56784">
    <property type="entry name" value="HAD-like"/>
    <property type="match status" value="1"/>
</dbReference>
<keyword evidence="6 11" id="KW-0378">Hydrolase</keyword>
<evidence type="ECO:0000313" key="12">
    <source>
        <dbReference type="Proteomes" id="UP000236724"/>
    </source>
</evidence>
<dbReference type="PANTHER" id="PTHR43344:SF13">
    <property type="entry name" value="PHOSPHATASE RV3661-RELATED"/>
    <property type="match status" value="1"/>
</dbReference>
<evidence type="ECO:0000256" key="7">
    <source>
        <dbReference type="ARBA" id="ARBA00022842"/>
    </source>
</evidence>
<evidence type="ECO:0000256" key="8">
    <source>
        <dbReference type="ARBA" id="ARBA00033209"/>
    </source>
</evidence>
<dbReference type="InterPro" id="IPR023214">
    <property type="entry name" value="HAD_sf"/>
</dbReference>
<dbReference type="EMBL" id="FMSV02000511">
    <property type="protein sequence ID" value="SEH06912.1"/>
    <property type="molecule type" value="Genomic_DNA"/>
</dbReference>
<evidence type="ECO:0000256" key="1">
    <source>
        <dbReference type="ARBA" id="ARBA00004970"/>
    </source>
</evidence>
<dbReference type="CDD" id="cd02612">
    <property type="entry name" value="HAD_PGPPase"/>
    <property type="match status" value="1"/>
</dbReference>
<proteinExistence type="inferred from homology"/>
<evidence type="ECO:0000256" key="4">
    <source>
        <dbReference type="ARBA" id="ARBA00021697"/>
    </source>
</evidence>
<dbReference type="FunFam" id="3.40.50.1000:FF:000025">
    <property type="entry name" value="HAD hydrolase, family IB"/>
    <property type="match status" value="1"/>
</dbReference>
<dbReference type="InterPro" id="IPR036412">
    <property type="entry name" value="HAD-like_sf"/>
</dbReference>
<evidence type="ECO:0000256" key="5">
    <source>
        <dbReference type="ARBA" id="ARBA00022723"/>
    </source>
</evidence>
<evidence type="ECO:0000256" key="10">
    <source>
        <dbReference type="ARBA" id="ARBA00053547"/>
    </source>
</evidence>
<protein>
    <recommendedName>
        <fullName evidence="4">Histidinol-phosphatase</fullName>
        <ecNumber evidence="3">3.1.3.15</ecNumber>
    </recommendedName>
    <alternativeName>
        <fullName evidence="8">Histidinol-phosphate phosphatase</fullName>
    </alternativeName>
</protein>
<dbReference type="Gene3D" id="3.40.50.1000">
    <property type="entry name" value="HAD superfamily/HAD-like"/>
    <property type="match status" value="1"/>
</dbReference>
<keyword evidence="5" id="KW-0479">Metal-binding</keyword>
<keyword evidence="7" id="KW-0460">Magnesium</keyword>
<organism evidence="11 12">
    <name type="scientific">Candidatus Venteria ishoeyi</name>
    <dbReference type="NCBI Taxonomy" id="1899563"/>
    <lineage>
        <taxon>Bacteria</taxon>
        <taxon>Pseudomonadati</taxon>
        <taxon>Pseudomonadota</taxon>
        <taxon>Gammaproteobacteria</taxon>
        <taxon>Thiotrichales</taxon>
        <taxon>Thiotrichaceae</taxon>
        <taxon>Venteria</taxon>
    </lineage>
</organism>
<dbReference type="NCBIfam" id="TIGR01488">
    <property type="entry name" value="HAD-SF-IB"/>
    <property type="match status" value="1"/>
</dbReference>
<evidence type="ECO:0000313" key="11">
    <source>
        <dbReference type="EMBL" id="SEH06912.1"/>
    </source>
</evidence>
<dbReference type="GO" id="GO:0046872">
    <property type="term" value="F:metal ion binding"/>
    <property type="evidence" value="ECO:0007669"/>
    <property type="project" value="UniProtKB-KW"/>
</dbReference>
<accession>A0A1H6F9Y5</accession>
<dbReference type="AlphaFoldDB" id="A0A1H6F9Y5"/>
<comment type="catalytic activity">
    <reaction evidence="9">
        <text>L-histidinol phosphate + H2O = L-histidinol + phosphate</text>
        <dbReference type="Rhea" id="RHEA:14465"/>
        <dbReference type="ChEBI" id="CHEBI:15377"/>
        <dbReference type="ChEBI" id="CHEBI:43474"/>
        <dbReference type="ChEBI" id="CHEBI:57699"/>
        <dbReference type="ChEBI" id="CHEBI:57980"/>
        <dbReference type="EC" id="3.1.3.15"/>
    </reaction>
    <physiologicalReaction direction="left-to-right" evidence="9">
        <dbReference type="Rhea" id="RHEA:14466"/>
    </physiologicalReaction>
</comment>
<evidence type="ECO:0000256" key="3">
    <source>
        <dbReference type="ARBA" id="ARBA00013085"/>
    </source>
</evidence>
<dbReference type="Pfam" id="PF12710">
    <property type="entry name" value="HAD"/>
    <property type="match status" value="1"/>
</dbReference>
<dbReference type="NCBIfam" id="TIGR01490">
    <property type="entry name" value="HAD-SF-IB-hyp1"/>
    <property type="match status" value="1"/>
</dbReference>
<comment type="function">
    <text evidence="10">Catalyzes the dephosphorylation of histidinol-phosphate to histidinol, the direct precursor of histidine.</text>
</comment>
<reference evidence="11 12" key="1">
    <citation type="submission" date="2016-10" db="EMBL/GenBank/DDBJ databases">
        <authorList>
            <person name="de Groot N.N."/>
        </authorList>
    </citation>
    <scope>NUCLEOTIDE SEQUENCE [LARGE SCALE GENOMIC DNA]</scope>
    <source>
        <strain evidence="11">MBHS1</strain>
    </source>
</reference>
<dbReference type="Gene3D" id="1.20.1440.100">
    <property type="entry name" value="SG protein - dephosphorylation function"/>
    <property type="match status" value="1"/>
</dbReference>
<sequence length="221" mass="25315">MKLAIFDLDNTLLGGDSDESWGDFMVELGLRDAETYGQKNQAFYQDYLNGTLDIFAFQRFMLEVVTEHPLEQMLEWRSQFLEQKIKPILLPKAFDLIKSHRQQGHELLIITATNRFITGPIAELLGIEDMLATEPEMLDGQYTGDLTGTPCFAEGKITRLKAWLEERGASLEQENLETWFYSDSRNDTPLLEQVTHPFAVDPDPTLKQTAQARGWKILSLR</sequence>
<comment type="similarity">
    <text evidence="2">Belongs to the HAD-like hydrolase superfamily. SerB family.</text>
</comment>
<dbReference type="RefSeq" id="WP_103920629.1">
    <property type="nucleotide sequence ID" value="NZ_FMSV02000511.1"/>
</dbReference>
<dbReference type="GO" id="GO:0004401">
    <property type="term" value="F:histidinol-phosphatase activity"/>
    <property type="evidence" value="ECO:0007669"/>
    <property type="project" value="UniProtKB-EC"/>
</dbReference>
<dbReference type="Proteomes" id="UP000236724">
    <property type="component" value="Unassembled WGS sequence"/>
</dbReference>
<evidence type="ECO:0000256" key="6">
    <source>
        <dbReference type="ARBA" id="ARBA00022801"/>
    </source>
</evidence>